<feature type="region of interest" description="Disordered" evidence="1">
    <location>
        <begin position="196"/>
        <end position="287"/>
    </location>
</feature>
<name>A0AAD1Y786_EUPCR</name>
<organism evidence="2 3">
    <name type="scientific">Euplotes crassus</name>
    <dbReference type="NCBI Taxonomy" id="5936"/>
    <lineage>
        <taxon>Eukaryota</taxon>
        <taxon>Sar</taxon>
        <taxon>Alveolata</taxon>
        <taxon>Ciliophora</taxon>
        <taxon>Intramacronucleata</taxon>
        <taxon>Spirotrichea</taxon>
        <taxon>Hypotrichia</taxon>
        <taxon>Euplotida</taxon>
        <taxon>Euplotidae</taxon>
        <taxon>Moneuplotes</taxon>
    </lineage>
</organism>
<accession>A0AAD1Y786</accession>
<comment type="caution">
    <text evidence="2">The sequence shown here is derived from an EMBL/GenBank/DDBJ whole genome shotgun (WGS) entry which is preliminary data.</text>
</comment>
<dbReference type="Proteomes" id="UP001295684">
    <property type="component" value="Unassembled WGS sequence"/>
</dbReference>
<protein>
    <submittedName>
        <fullName evidence="2">Uncharacterized protein</fullName>
    </submittedName>
</protein>
<feature type="compositionally biased region" description="Basic and acidic residues" evidence="1">
    <location>
        <begin position="510"/>
        <end position="519"/>
    </location>
</feature>
<keyword evidence="3" id="KW-1185">Reference proteome</keyword>
<feature type="compositionally biased region" description="Basic residues" evidence="1">
    <location>
        <begin position="272"/>
        <end position="286"/>
    </location>
</feature>
<feature type="compositionally biased region" description="Polar residues" evidence="1">
    <location>
        <begin position="221"/>
        <end position="233"/>
    </location>
</feature>
<feature type="region of interest" description="Disordered" evidence="1">
    <location>
        <begin position="147"/>
        <end position="184"/>
    </location>
</feature>
<dbReference type="AlphaFoldDB" id="A0AAD1Y786"/>
<feature type="compositionally biased region" description="Basic residues" evidence="1">
    <location>
        <begin position="205"/>
        <end position="220"/>
    </location>
</feature>
<feature type="compositionally biased region" description="Basic and acidic residues" evidence="1">
    <location>
        <begin position="238"/>
        <end position="271"/>
    </location>
</feature>
<reference evidence="2" key="1">
    <citation type="submission" date="2023-07" db="EMBL/GenBank/DDBJ databases">
        <authorList>
            <consortium name="AG Swart"/>
            <person name="Singh M."/>
            <person name="Singh A."/>
            <person name="Seah K."/>
            <person name="Emmerich C."/>
        </authorList>
    </citation>
    <scope>NUCLEOTIDE SEQUENCE</scope>
    <source>
        <strain evidence="2">DP1</strain>
    </source>
</reference>
<gene>
    <name evidence="2" type="ORF">ECRASSUSDP1_LOCUS27420</name>
</gene>
<evidence type="ECO:0000313" key="2">
    <source>
        <dbReference type="EMBL" id="CAI2385833.1"/>
    </source>
</evidence>
<dbReference type="EMBL" id="CAMPGE010028293">
    <property type="protein sequence ID" value="CAI2385833.1"/>
    <property type="molecule type" value="Genomic_DNA"/>
</dbReference>
<feature type="compositionally biased region" description="Basic and acidic residues" evidence="1">
    <location>
        <begin position="147"/>
        <end position="171"/>
    </location>
</feature>
<proteinExistence type="predicted"/>
<sequence length="658" mass="77480">MNIENIVSSEEIRQKMYLFKHGTMRKESPEYERVLKSPPLEKRETPDIPNSSLKLRKTTTSPLKVASMSLFNPNNPKNYTFKKFLESHKIDYSKFKVEFDKKDKNVQNAIKIRLKRGFKTDFYWKLQRLTENIAIYKEIFGCKEKQETPVRERGREEKEVARVDPGRESKPKKSRSMIRKGTSARFLMRNKDLIKNMSLSPPCKGRSRFCPRRGSVRKPSRNGSFKTKNTLTKPLSRFAERKTSGKKSFDRNTTERNTTEKTIEKASDKIITKPKKRRQQRPRYTTKNKILINSEQESQLIQKLEKSWKEQENKIKMITEETKSAYQESETSVPWLNISLLQNENFLNPQPLFEVPRRKSIVHTRRHSKNKEFKFTKGKVNRRQSVLSVIKKGNLLAPSDKSFQDSLREPMRSRYPEASKNLQPLKWNELLIAPVKKVYKVPENLVNPPRCAKDHLSFTNNKNKLVLKNKKEKLKKLPVRGRRNAKSTFSVQDHVNRSVRIYENPILKSQNRDQDESKNLRGQNNRENNGNHKRNKHISHYSSVQYSADSHYKKDFQMIRMLSKSSIVKYSKKYLQRHDRLRESELELASGERDLRKTTSRNFQSPFIRSISKNRNRNFLTNRVSNLGLSNNSNDLSEFLRSGCNSSFRPARIYLNNQ</sequence>
<evidence type="ECO:0000313" key="3">
    <source>
        <dbReference type="Proteomes" id="UP001295684"/>
    </source>
</evidence>
<feature type="region of interest" description="Disordered" evidence="1">
    <location>
        <begin position="501"/>
        <end position="536"/>
    </location>
</feature>
<evidence type="ECO:0000256" key="1">
    <source>
        <dbReference type="SAM" id="MobiDB-lite"/>
    </source>
</evidence>